<keyword evidence="1" id="KW-1133">Transmembrane helix</keyword>
<dbReference type="AlphaFoldDB" id="E4U6A4"/>
<feature type="transmembrane region" description="Helical" evidence="1">
    <location>
        <begin position="119"/>
        <end position="143"/>
    </location>
</feature>
<gene>
    <name evidence="3" type="ordered locus">Ocepr_0060</name>
</gene>
<dbReference type="RefSeq" id="WP_013456694.1">
    <property type="nucleotide sequence ID" value="NC_014761.1"/>
</dbReference>
<dbReference type="EMBL" id="CP002361">
    <property type="protein sequence ID" value="ADR35524.1"/>
    <property type="molecule type" value="Genomic_DNA"/>
</dbReference>
<dbReference type="Pfam" id="PF07331">
    <property type="entry name" value="TctB"/>
    <property type="match status" value="1"/>
</dbReference>
<organism evidence="3 4">
    <name type="scientific">Oceanithermus profundus (strain DSM 14977 / NBRC 100410 / VKM B-2274 / 506)</name>
    <dbReference type="NCBI Taxonomy" id="670487"/>
    <lineage>
        <taxon>Bacteria</taxon>
        <taxon>Thermotogati</taxon>
        <taxon>Deinococcota</taxon>
        <taxon>Deinococci</taxon>
        <taxon>Thermales</taxon>
        <taxon>Thermaceae</taxon>
        <taxon>Oceanithermus</taxon>
    </lineage>
</organism>
<dbReference type="HOGENOM" id="CLU_110735_3_0_0"/>
<keyword evidence="1" id="KW-0812">Transmembrane</keyword>
<dbReference type="KEGG" id="opr:Ocepr_0060"/>
<name>E4U6A4_OCEP5</name>
<keyword evidence="1" id="KW-0472">Membrane</keyword>
<proteinExistence type="predicted"/>
<feature type="transmembrane region" description="Helical" evidence="1">
    <location>
        <begin position="81"/>
        <end position="99"/>
    </location>
</feature>
<sequence length="149" mass="16150" precursor="true">MERGRRTDRIAGALLLLVSAGYGLEAYRLQADFLADPLGPRAFPLLLAASLAVFSLYLLVRPDPDPAWPPPHVLRGQLGMLASFVVYSYALAPLGFLLATTLEMAWLSRLFGASWRTGLLGGLGLAAVLYVIFVFGLGIPLPLGRWWPA</sequence>
<evidence type="ECO:0000256" key="1">
    <source>
        <dbReference type="SAM" id="Phobius"/>
    </source>
</evidence>
<dbReference type="InterPro" id="IPR009936">
    <property type="entry name" value="DUF1468"/>
</dbReference>
<keyword evidence="4" id="KW-1185">Reference proteome</keyword>
<evidence type="ECO:0000259" key="2">
    <source>
        <dbReference type="Pfam" id="PF07331"/>
    </source>
</evidence>
<dbReference type="STRING" id="670487.Ocepr_0060"/>
<dbReference type="Proteomes" id="UP000008722">
    <property type="component" value="Chromosome"/>
</dbReference>
<dbReference type="OrthoDB" id="5519430at2"/>
<evidence type="ECO:0000313" key="3">
    <source>
        <dbReference type="EMBL" id="ADR35524.1"/>
    </source>
</evidence>
<feature type="domain" description="DUF1468" evidence="2">
    <location>
        <begin position="10"/>
        <end position="142"/>
    </location>
</feature>
<reference evidence="4" key="1">
    <citation type="submission" date="2010-11" db="EMBL/GenBank/DDBJ databases">
        <title>The complete sequence of chromosome of Oceanithermus profundus DSM 14977.</title>
        <authorList>
            <consortium name="US DOE Joint Genome Institute (JGI-PGF)"/>
            <person name="Lucas S."/>
            <person name="Copeland A."/>
            <person name="Lapidus A."/>
            <person name="Bruce D."/>
            <person name="Goodwin L."/>
            <person name="Pitluck S."/>
            <person name="Kyrpides N."/>
            <person name="Mavromatis K."/>
            <person name="Pagani I."/>
            <person name="Ivanova N."/>
            <person name="Zhang X."/>
            <person name="Brettin T."/>
            <person name="Detter J.C."/>
            <person name="Tapia R."/>
            <person name="Han C."/>
            <person name="Land M."/>
            <person name="Hauser L."/>
            <person name="Markowitz V."/>
            <person name="Cheng J.-F."/>
            <person name="Hugenholtz P."/>
            <person name="Woyke T."/>
            <person name="Wu D."/>
            <person name="Tindall B."/>
            <person name="Faehnrich R."/>
            <person name="Brambilla E."/>
            <person name="Klenk H.-P."/>
            <person name="Eisen J.A."/>
        </authorList>
    </citation>
    <scope>NUCLEOTIDE SEQUENCE [LARGE SCALE GENOMIC DNA]</scope>
    <source>
        <strain evidence="4">DSM 14977 / NBRC 100410 / VKM B-2274 / 506</strain>
    </source>
</reference>
<accession>E4U6A4</accession>
<protein>
    <submittedName>
        <fullName evidence="3">Putative tricarboxylic transport membrane protein</fullName>
    </submittedName>
</protein>
<feature type="transmembrane region" description="Helical" evidence="1">
    <location>
        <begin position="42"/>
        <end position="60"/>
    </location>
</feature>
<dbReference type="eggNOG" id="ENOG50330SJ">
    <property type="taxonomic scope" value="Bacteria"/>
</dbReference>
<reference evidence="3 4" key="2">
    <citation type="journal article" date="2011" name="Stand. Genomic Sci.">
        <title>Complete genome sequence of Oceanithermus profundus type strain (506).</title>
        <authorList>
            <person name="Pati A."/>
            <person name="Zhang X."/>
            <person name="Lapidus A."/>
            <person name="Nolan M."/>
            <person name="Lucas S."/>
            <person name="Del Rio T.G."/>
            <person name="Tice H."/>
            <person name="Cheng J.F."/>
            <person name="Tapia R."/>
            <person name="Han C."/>
            <person name="Goodwin L."/>
            <person name="Pitluck S."/>
            <person name="Liolios K."/>
            <person name="Pagani I."/>
            <person name="Ivanova N."/>
            <person name="Mavromatis K."/>
            <person name="Chen A."/>
            <person name="Palaniappan K."/>
            <person name="Hauser L."/>
            <person name="Jeffries C.D."/>
            <person name="Brambilla E.M."/>
            <person name="Rohl A."/>
            <person name="Mwirichia R."/>
            <person name="Rohde M."/>
            <person name="Tindall B.J."/>
            <person name="Sikorski J."/>
            <person name="Wirth R."/>
            <person name="Goker M."/>
            <person name="Woyke T."/>
            <person name="Detter J.C."/>
            <person name="Bristow J."/>
            <person name="Eisen J.A."/>
            <person name="Markowitz V."/>
            <person name="Hugenholtz P."/>
            <person name="Kyrpides N.C."/>
            <person name="Klenk H.P."/>
            <person name="Land M."/>
        </authorList>
    </citation>
    <scope>NUCLEOTIDE SEQUENCE [LARGE SCALE GENOMIC DNA]</scope>
    <source>
        <strain evidence="4">DSM 14977 / NBRC 100410 / VKM B-2274 / 506</strain>
    </source>
</reference>
<evidence type="ECO:0000313" key="4">
    <source>
        <dbReference type="Proteomes" id="UP000008722"/>
    </source>
</evidence>